<sequence>MKALKFLTIFFILAINGAKFNHKFLQILCNTSKITVINEKCYIKSYDRRTPMANVEFFIIRHVPDLKVSIKLYHKTSSTGEYRNVLTLERIELCKILKGLNFTPFLNSLFDYLKSFIDLNLLCTITGQVNYNNWTYPDSAVSI</sequence>
<protein>
    <submittedName>
        <fullName evidence="2">Uncharacterized protein</fullName>
    </submittedName>
</protein>
<gene>
    <name evidence="2" type="ORF">PVAND_016487</name>
</gene>
<feature type="chain" id="PRO_5039936886" evidence="1">
    <location>
        <begin position="19"/>
        <end position="143"/>
    </location>
</feature>
<dbReference type="AlphaFoldDB" id="A0A9J6BFK1"/>
<accession>A0A9J6BFK1</accession>
<comment type="caution">
    <text evidence="2">The sequence shown here is derived from an EMBL/GenBank/DDBJ whole genome shotgun (WGS) entry which is preliminary data.</text>
</comment>
<reference evidence="2" key="1">
    <citation type="submission" date="2021-03" db="EMBL/GenBank/DDBJ databases">
        <title>Chromosome level genome of the anhydrobiotic midge Polypedilum vanderplanki.</title>
        <authorList>
            <person name="Yoshida Y."/>
            <person name="Kikawada T."/>
            <person name="Gusev O."/>
        </authorList>
    </citation>
    <scope>NUCLEOTIDE SEQUENCE</scope>
    <source>
        <strain evidence="2">NIAS01</strain>
        <tissue evidence="2">Whole body or cell culture</tissue>
    </source>
</reference>
<proteinExistence type="predicted"/>
<evidence type="ECO:0000256" key="1">
    <source>
        <dbReference type="SAM" id="SignalP"/>
    </source>
</evidence>
<dbReference type="PANTHER" id="PTHR20898">
    <property type="entry name" value="DAEDALUS ON 3-RELATED-RELATED"/>
    <property type="match status" value="1"/>
</dbReference>
<keyword evidence="1" id="KW-0732">Signal</keyword>
<name>A0A9J6BFK1_POLVA</name>
<feature type="signal peptide" evidence="1">
    <location>
        <begin position="1"/>
        <end position="18"/>
    </location>
</feature>
<evidence type="ECO:0000313" key="3">
    <source>
        <dbReference type="Proteomes" id="UP001107558"/>
    </source>
</evidence>
<dbReference type="EMBL" id="JADBJN010000004">
    <property type="protein sequence ID" value="KAG5668549.1"/>
    <property type="molecule type" value="Genomic_DNA"/>
</dbReference>
<keyword evidence="3" id="KW-1185">Reference proteome</keyword>
<dbReference type="Proteomes" id="UP001107558">
    <property type="component" value="Chromosome 4"/>
</dbReference>
<evidence type="ECO:0000313" key="2">
    <source>
        <dbReference type="EMBL" id="KAG5668549.1"/>
    </source>
</evidence>
<dbReference type="PANTHER" id="PTHR20898:SF0">
    <property type="entry name" value="DAEDALUS ON 3-RELATED"/>
    <property type="match status" value="1"/>
</dbReference>
<organism evidence="2 3">
    <name type="scientific">Polypedilum vanderplanki</name>
    <name type="common">Sleeping chironomid midge</name>
    <dbReference type="NCBI Taxonomy" id="319348"/>
    <lineage>
        <taxon>Eukaryota</taxon>
        <taxon>Metazoa</taxon>
        <taxon>Ecdysozoa</taxon>
        <taxon>Arthropoda</taxon>
        <taxon>Hexapoda</taxon>
        <taxon>Insecta</taxon>
        <taxon>Pterygota</taxon>
        <taxon>Neoptera</taxon>
        <taxon>Endopterygota</taxon>
        <taxon>Diptera</taxon>
        <taxon>Nematocera</taxon>
        <taxon>Chironomoidea</taxon>
        <taxon>Chironomidae</taxon>
        <taxon>Chironominae</taxon>
        <taxon>Polypedilum</taxon>
        <taxon>Polypedilum</taxon>
    </lineage>
</organism>